<organism evidence="2 3">
    <name type="scientific">Pararge aegeria aegeria</name>
    <dbReference type="NCBI Taxonomy" id="348720"/>
    <lineage>
        <taxon>Eukaryota</taxon>
        <taxon>Metazoa</taxon>
        <taxon>Ecdysozoa</taxon>
        <taxon>Arthropoda</taxon>
        <taxon>Hexapoda</taxon>
        <taxon>Insecta</taxon>
        <taxon>Pterygota</taxon>
        <taxon>Neoptera</taxon>
        <taxon>Endopterygota</taxon>
        <taxon>Lepidoptera</taxon>
        <taxon>Glossata</taxon>
        <taxon>Ditrysia</taxon>
        <taxon>Papilionoidea</taxon>
        <taxon>Nymphalidae</taxon>
        <taxon>Satyrinae</taxon>
        <taxon>Satyrini</taxon>
        <taxon>Parargina</taxon>
        <taxon>Pararge</taxon>
    </lineage>
</organism>
<reference evidence="2" key="1">
    <citation type="submission" date="2022-03" db="EMBL/GenBank/DDBJ databases">
        <authorList>
            <person name="Lindestad O."/>
        </authorList>
    </citation>
    <scope>NUCLEOTIDE SEQUENCE</scope>
</reference>
<evidence type="ECO:0000256" key="1">
    <source>
        <dbReference type="SAM" id="MobiDB-lite"/>
    </source>
</evidence>
<evidence type="ECO:0000313" key="2">
    <source>
        <dbReference type="EMBL" id="CAH2233861.1"/>
    </source>
</evidence>
<proteinExistence type="predicted"/>
<name>A0A8S4RBE8_9NEOP</name>
<feature type="region of interest" description="Disordered" evidence="1">
    <location>
        <begin position="1"/>
        <end position="29"/>
    </location>
</feature>
<keyword evidence="3" id="KW-1185">Reference proteome</keyword>
<gene>
    <name evidence="2" type="primary">jg18645</name>
    <name evidence="2" type="ORF">PAEG_LOCUS11783</name>
</gene>
<evidence type="ECO:0000313" key="3">
    <source>
        <dbReference type="Proteomes" id="UP000838756"/>
    </source>
</evidence>
<comment type="caution">
    <text evidence="2">The sequence shown here is derived from an EMBL/GenBank/DDBJ whole genome shotgun (WGS) entry which is preliminary data.</text>
</comment>
<dbReference type="AlphaFoldDB" id="A0A8S4RBE8"/>
<sequence length="112" mass="12431">MFAASYIGRTADDGDGDAAESLPPKKKPKIFPTSRPLPLCLSWWWRQLVAGWGALRFSSRRLVVILREGGCDRFGDYLAQRLPIAIQRGNAASLMGSLGPGVTKRKPILHYY</sequence>
<accession>A0A8S4RBE8</accession>
<dbReference type="EMBL" id="CAKXAJ010025012">
    <property type="protein sequence ID" value="CAH2233861.1"/>
    <property type="molecule type" value="Genomic_DNA"/>
</dbReference>
<protein>
    <submittedName>
        <fullName evidence="2">Jg18645 protein</fullName>
    </submittedName>
</protein>
<dbReference type="Proteomes" id="UP000838756">
    <property type="component" value="Unassembled WGS sequence"/>
</dbReference>